<proteinExistence type="predicted"/>
<dbReference type="Proteomes" id="UP001595912">
    <property type="component" value="Unassembled WGS sequence"/>
</dbReference>
<evidence type="ECO:0000313" key="2">
    <source>
        <dbReference type="EMBL" id="MFC4998811.1"/>
    </source>
</evidence>
<protein>
    <submittedName>
        <fullName evidence="2">Uncharacterized protein</fullName>
    </submittedName>
</protein>
<sequence>MTGWSRGWSAGTVPSQLLAVADLLAGDAAEAGDRRLLAAREPRARVLAEFLAGHPDPPEEPGFEAVDADSGRA</sequence>
<feature type="region of interest" description="Disordered" evidence="1">
    <location>
        <begin position="52"/>
        <end position="73"/>
    </location>
</feature>
<comment type="caution">
    <text evidence="2">The sequence shown here is derived from an EMBL/GenBank/DDBJ whole genome shotgun (WGS) entry which is preliminary data.</text>
</comment>
<evidence type="ECO:0000313" key="3">
    <source>
        <dbReference type="Proteomes" id="UP001595912"/>
    </source>
</evidence>
<reference evidence="3" key="1">
    <citation type="journal article" date="2019" name="Int. J. Syst. Evol. Microbiol.">
        <title>The Global Catalogue of Microorganisms (GCM) 10K type strain sequencing project: providing services to taxonomists for standard genome sequencing and annotation.</title>
        <authorList>
            <consortium name="The Broad Institute Genomics Platform"/>
            <consortium name="The Broad Institute Genome Sequencing Center for Infectious Disease"/>
            <person name="Wu L."/>
            <person name="Ma J."/>
        </authorList>
    </citation>
    <scope>NUCLEOTIDE SEQUENCE [LARGE SCALE GENOMIC DNA]</scope>
    <source>
        <strain evidence="3">CGMCC 4.7152</strain>
    </source>
</reference>
<dbReference type="RefSeq" id="WP_380115051.1">
    <property type="nucleotide sequence ID" value="NZ_JBHSIU010000013.1"/>
</dbReference>
<accession>A0ABV9VR21</accession>
<organism evidence="2 3">
    <name type="scientific">Dactylosporangium cerinum</name>
    <dbReference type="NCBI Taxonomy" id="1434730"/>
    <lineage>
        <taxon>Bacteria</taxon>
        <taxon>Bacillati</taxon>
        <taxon>Actinomycetota</taxon>
        <taxon>Actinomycetes</taxon>
        <taxon>Micromonosporales</taxon>
        <taxon>Micromonosporaceae</taxon>
        <taxon>Dactylosporangium</taxon>
    </lineage>
</organism>
<evidence type="ECO:0000256" key="1">
    <source>
        <dbReference type="SAM" id="MobiDB-lite"/>
    </source>
</evidence>
<gene>
    <name evidence="2" type="ORF">ACFPIJ_13310</name>
</gene>
<dbReference type="EMBL" id="JBHSIU010000013">
    <property type="protein sequence ID" value="MFC4998811.1"/>
    <property type="molecule type" value="Genomic_DNA"/>
</dbReference>
<name>A0ABV9VR21_9ACTN</name>
<keyword evidence="3" id="KW-1185">Reference proteome</keyword>